<gene>
    <name evidence="2" type="ORF">SCARR_00228</name>
</gene>
<dbReference type="RefSeq" id="WP_136059688.1">
    <property type="nucleotide sequence ID" value="NZ_CAAHFH010000001.1"/>
</dbReference>
<evidence type="ECO:0000313" key="3">
    <source>
        <dbReference type="Proteomes" id="UP000346198"/>
    </source>
</evidence>
<keyword evidence="3" id="KW-1185">Reference proteome</keyword>
<dbReference type="AlphaFoldDB" id="A0A6C2UF74"/>
<sequence length="653" mass="74754">MHIRTKTGVMIALMLGSLTCRAGISLPVIDQFSEDSKNAYVTDLKSNTFNLPNNNWRIKGSRWYPSPEAVEKFWTNDKSTKRAGNLYRKEERLKPGQAASVSLHYPEKAWKYTKCGIVVDGVSFTITQPSEGLYLGLKGKQYDLNRELINDGDITLTISRGAGKDKNTLYWYVSDEGLSMGGQTELENMPEEARFGLSFNIGYREVLKHVSFSDFRYGDLSPDERPAASIAELTIKSRLPPAASNKTKPLLENPEGPLTKKEAEKLVEWALNEPGQWSNHANRMLSGHRNLYRVYRVYDASGDVRILNHLMDIAEMALDSRNDRNEVIGSHKCLTGRKDGKWTGEVLPSWPHFSGWQVQDGEKYYYGDVGEDAAGVHYLAVAARAIAETPEVWNTKVDGSEQTYLDKAKLYVNEAIFTVETCIIPRYIEPETLEFVYQFRRNLPGVRTLDEGGYVPFNRYWHVPIAFLALCPAMEILDIESDKVGTYDRIAQISIDRWLKSMDYYEKDGLELFDYPYSYPSQTIFEKDPAVWNYMPEFFEGFPSEDLGHLGCDASQLYIFHVSPRVHVPEDVLRKLANTLLVNAPRDADDFMAYRLNGSGRGRNKTLATDTYFLTLFQPNLNKLFWDNPHQKEEPLAWETLFVKFFEYSNRER</sequence>
<evidence type="ECO:0000256" key="1">
    <source>
        <dbReference type="SAM" id="SignalP"/>
    </source>
</evidence>
<organism evidence="2 3">
    <name type="scientific">Pontiella sulfatireligans</name>
    <dbReference type="NCBI Taxonomy" id="2750658"/>
    <lineage>
        <taxon>Bacteria</taxon>
        <taxon>Pseudomonadati</taxon>
        <taxon>Kiritimatiellota</taxon>
        <taxon>Kiritimatiellia</taxon>
        <taxon>Kiritimatiellales</taxon>
        <taxon>Pontiellaceae</taxon>
        <taxon>Pontiella</taxon>
    </lineage>
</organism>
<protein>
    <submittedName>
        <fullName evidence="2">Uncharacterized protein</fullName>
    </submittedName>
</protein>
<dbReference type="EMBL" id="CAAHFH010000001">
    <property type="protein sequence ID" value="VGO18177.1"/>
    <property type="molecule type" value="Genomic_DNA"/>
</dbReference>
<dbReference type="Proteomes" id="UP000346198">
    <property type="component" value="Unassembled WGS sequence"/>
</dbReference>
<feature type="chain" id="PRO_5025338612" evidence="1">
    <location>
        <begin position="23"/>
        <end position="653"/>
    </location>
</feature>
<name>A0A6C2UF74_9BACT</name>
<proteinExistence type="predicted"/>
<keyword evidence="1" id="KW-0732">Signal</keyword>
<feature type="signal peptide" evidence="1">
    <location>
        <begin position="1"/>
        <end position="22"/>
    </location>
</feature>
<reference evidence="2 3" key="1">
    <citation type="submission" date="2019-04" db="EMBL/GenBank/DDBJ databases">
        <authorList>
            <person name="Van Vliet M D."/>
        </authorList>
    </citation>
    <scope>NUCLEOTIDE SEQUENCE [LARGE SCALE GENOMIC DNA]</scope>
    <source>
        <strain evidence="2 3">F21</strain>
    </source>
</reference>
<evidence type="ECO:0000313" key="2">
    <source>
        <dbReference type="EMBL" id="VGO18177.1"/>
    </source>
</evidence>
<accession>A0A6C2UF74</accession>